<comment type="caution">
    <text evidence="2">The sequence shown here is derived from an EMBL/GenBank/DDBJ whole genome shotgun (WGS) entry which is preliminary data.</text>
</comment>
<dbReference type="InterPro" id="IPR005140">
    <property type="entry name" value="eRF1_Pelota-like_N"/>
</dbReference>
<evidence type="ECO:0000313" key="3">
    <source>
        <dbReference type="Proteomes" id="UP000750197"/>
    </source>
</evidence>
<dbReference type="InterPro" id="IPR024049">
    <property type="entry name" value="eRF1_1_sf"/>
</dbReference>
<proteinExistence type="predicted"/>
<evidence type="ECO:0000313" key="2">
    <source>
        <dbReference type="EMBL" id="MBX8644221.1"/>
    </source>
</evidence>
<reference evidence="2" key="1">
    <citation type="submission" date="2021-05" db="EMBL/GenBank/DDBJ databases">
        <title>Genomic insights into ecological role and evolution of a novel Thermoplasmata order Candidatus Sysuiplasmatales.</title>
        <authorList>
            <person name="Yuan Y."/>
        </authorList>
    </citation>
    <scope>NUCLEOTIDE SEQUENCE</scope>
    <source>
        <strain evidence="2">TUT19-bin139</strain>
    </source>
</reference>
<dbReference type="InterPro" id="IPR004403">
    <property type="entry name" value="Peptide_chain-rel_eRF1/aRF1"/>
</dbReference>
<dbReference type="SUPFAM" id="SSF55481">
    <property type="entry name" value="N-terminal domain of eukaryotic peptide chain release factor subunit 1, ERF1"/>
    <property type="match status" value="1"/>
</dbReference>
<feature type="domain" description="eRF1/Pelota-like N-terminal" evidence="1">
    <location>
        <begin position="12"/>
        <end position="81"/>
    </location>
</feature>
<gene>
    <name evidence="2" type="ORF">KIY12_05810</name>
</gene>
<dbReference type="Proteomes" id="UP000750197">
    <property type="component" value="Unassembled WGS sequence"/>
</dbReference>
<dbReference type="PANTHER" id="PTHR10113">
    <property type="entry name" value="PEPTIDE CHAIN RELEASE FACTOR SUBUNIT 1"/>
    <property type="match status" value="1"/>
</dbReference>
<dbReference type="Pfam" id="PF03463">
    <property type="entry name" value="eRF1_1"/>
    <property type="match status" value="1"/>
</dbReference>
<organism evidence="2 3">
    <name type="scientific">Candidatus Sysuiplasma superficiale</name>
    <dbReference type="NCBI Taxonomy" id="2823368"/>
    <lineage>
        <taxon>Archaea</taxon>
        <taxon>Methanobacteriati</taxon>
        <taxon>Thermoplasmatota</taxon>
        <taxon>Thermoplasmata</taxon>
        <taxon>Candidatus Sysuiplasmatales</taxon>
        <taxon>Candidatus Sysuiplasmataceae</taxon>
        <taxon>Candidatus Sysuiplasma</taxon>
    </lineage>
</organism>
<feature type="non-terminal residue" evidence="2">
    <location>
        <position position="82"/>
    </location>
</feature>
<dbReference type="EMBL" id="JAHEAC010000046">
    <property type="protein sequence ID" value="MBX8644221.1"/>
    <property type="molecule type" value="Genomic_DNA"/>
</dbReference>
<dbReference type="GO" id="GO:0003747">
    <property type="term" value="F:translation release factor activity"/>
    <property type="evidence" value="ECO:0007669"/>
    <property type="project" value="InterPro"/>
</dbReference>
<name>A0A8J7YS48_9ARCH</name>
<dbReference type="Gene3D" id="3.30.960.10">
    <property type="entry name" value="eRF1 domain 1"/>
    <property type="match status" value="1"/>
</dbReference>
<dbReference type="AlphaFoldDB" id="A0A8J7YS48"/>
<sequence length="82" mass="9322">MEITERQRYDFKREIEKIASYQGRGTELISLYVPAGKVISDVASYLRDEQSQSSNIKSSSTRKNVQSAISSILSRLKGYKMV</sequence>
<protein>
    <submittedName>
        <fullName evidence="2">Peptide chain release factor 1</fullName>
    </submittedName>
</protein>
<accession>A0A8J7YS48</accession>
<evidence type="ECO:0000259" key="1">
    <source>
        <dbReference type="Pfam" id="PF03463"/>
    </source>
</evidence>